<evidence type="ECO:0000256" key="1">
    <source>
        <dbReference type="SAM" id="Phobius"/>
    </source>
</evidence>
<gene>
    <name evidence="3" type="ORF">CXG81DRAFT_5280</name>
</gene>
<keyword evidence="4" id="KW-1185">Reference proteome</keyword>
<evidence type="ECO:0000259" key="2">
    <source>
        <dbReference type="Pfam" id="PF07859"/>
    </source>
</evidence>
<dbReference type="Gene3D" id="3.40.50.1820">
    <property type="entry name" value="alpha/beta hydrolase"/>
    <property type="match status" value="2"/>
</dbReference>
<dbReference type="PANTHER" id="PTHR23025:SF3">
    <property type="entry name" value="HORMONE-SENSITIVE LIPASE"/>
    <property type="match status" value="1"/>
</dbReference>
<dbReference type="Pfam" id="PF07859">
    <property type="entry name" value="Abhydrolase_3"/>
    <property type="match status" value="2"/>
</dbReference>
<protein>
    <recommendedName>
        <fullName evidence="2">Alpha/beta hydrolase fold-3 domain-containing protein</fullName>
    </recommendedName>
</protein>
<dbReference type="EMBL" id="ML014134">
    <property type="protein sequence ID" value="RKP02850.1"/>
    <property type="molecule type" value="Genomic_DNA"/>
</dbReference>
<keyword evidence="1" id="KW-0472">Membrane</keyword>
<dbReference type="GO" id="GO:0004771">
    <property type="term" value="F:sterol ester esterase activity"/>
    <property type="evidence" value="ECO:0007669"/>
    <property type="project" value="TreeGrafter"/>
</dbReference>
<accession>A0A4P9XCF2</accession>
<proteinExistence type="predicted"/>
<name>A0A4P9XCF2_9FUNG</name>
<dbReference type="GO" id="GO:0004806">
    <property type="term" value="F:triacylglycerol lipase activity"/>
    <property type="evidence" value="ECO:0007669"/>
    <property type="project" value="TreeGrafter"/>
</dbReference>
<dbReference type="Proteomes" id="UP000274922">
    <property type="component" value="Unassembled WGS sequence"/>
</dbReference>
<keyword evidence="1" id="KW-0812">Transmembrane</keyword>
<dbReference type="GO" id="GO:0019433">
    <property type="term" value="P:triglyceride catabolic process"/>
    <property type="evidence" value="ECO:0007669"/>
    <property type="project" value="TreeGrafter"/>
</dbReference>
<organism evidence="3 4">
    <name type="scientific">Caulochytrium protostelioides</name>
    <dbReference type="NCBI Taxonomy" id="1555241"/>
    <lineage>
        <taxon>Eukaryota</taxon>
        <taxon>Fungi</taxon>
        <taxon>Fungi incertae sedis</taxon>
        <taxon>Chytridiomycota</taxon>
        <taxon>Chytridiomycota incertae sedis</taxon>
        <taxon>Chytridiomycetes</taxon>
        <taxon>Caulochytriales</taxon>
        <taxon>Caulochytriaceae</taxon>
        <taxon>Caulochytrium</taxon>
    </lineage>
</organism>
<evidence type="ECO:0000313" key="3">
    <source>
        <dbReference type="EMBL" id="RKP02850.1"/>
    </source>
</evidence>
<dbReference type="AlphaFoldDB" id="A0A4P9XCF2"/>
<feature type="non-terminal residue" evidence="3">
    <location>
        <position position="598"/>
    </location>
</feature>
<dbReference type="PANTHER" id="PTHR23025">
    <property type="entry name" value="TRIACYLGLYCEROL LIPASE"/>
    <property type="match status" value="1"/>
</dbReference>
<feature type="transmembrane region" description="Helical" evidence="1">
    <location>
        <begin position="40"/>
        <end position="65"/>
    </location>
</feature>
<dbReference type="SUPFAM" id="SSF53474">
    <property type="entry name" value="alpha/beta-Hydrolases"/>
    <property type="match status" value="1"/>
</dbReference>
<dbReference type="STRING" id="1555241.A0A4P9XCF2"/>
<sequence length="598" mass="66898">MLDHALGRPSPGWQRTQVLATVLGLLLWSRRRPPSRLASLIAFLTAAAWTVVLRTLAAMHALRHFALLTWMNEPESRARMYTRHYFRVTYLFNALDAGFLTAMHLRPAVLRDLASFLLTGFYLCCPVMAEHKIHAYRHSPTVQMLRVSLNKAAHPVLRFLTRAHRPRLGIRRNIVLPRPAPAPAETSFPGAQPLPAIPARLYYAGTPAELARCREVILQCPGGGFVAMNPTCHDDWTSTLAQRTGRPIVGLDYGKAPQYPFPWAIEECFDAYRTLLATRGACIGLRLPRGETLRVILLGDSAGGNLAVTTCYKAMLAADPVPMPQALLLIYPSLSFEMNCWLSPDEIALISSESAHQSGLFDLEHAKHRRREYAPLSEPPAPRGYDVKADRADTRTSWSTRWLPRCFARFRSDVRKGPDIPAALSMSSKFSYFRDRVLTPEMLRAFALLYLTKSPIPIDLEKDFLISPVLAPDALLAELPPVYMICGERDPLIDDTVLFAGRYRVVHEEAIRQRRTRERSRSMARRLHVKILPGISHGFLNMLGLLPETAQILDVMAGWVGAVFDDAAAAADVQMAPRTLSPAAAARRRQALLRAVER</sequence>
<feature type="domain" description="Alpha/beta hydrolase fold-3" evidence="2">
    <location>
        <begin position="434"/>
        <end position="506"/>
    </location>
</feature>
<keyword evidence="1" id="KW-1133">Transmembrane helix</keyword>
<dbReference type="OrthoDB" id="5570009at2759"/>
<evidence type="ECO:0000313" key="4">
    <source>
        <dbReference type="Proteomes" id="UP000274922"/>
    </source>
</evidence>
<dbReference type="InterPro" id="IPR013094">
    <property type="entry name" value="AB_hydrolase_3"/>
</dbReference>
<reference evidence="4" key="1">
    <citation type="journal article" date="2018" name="Nat. Microbiol.">
        <title>Leveraging single-cell genomics to expand the fungal tree of life.</title>
        <authorList>
            <person name="Ahrendt S.R."/>
            <person name="Quandt C.A."/>
            <person name="Ciobanu D."/>
            <person name="Clum A."/>
            <person name="Salamov A."/>
            <person name="Andreopoulos B."/>
            <person name="Cheng J.F."/>
            <person name="Woyke T."/>
            <person name="Pelin A."/>
            <person name="Henrissat B."/>
            <person name="Reynolds N.K."/>
            <person name="Benny G.L."/>
            <person name="Smith M.E."/>
            <person name="James T.Y."/>
            <person name="Grigoriev I.V."/>
        </authorList>
    </citation>
    <scope>NUCLEOTIDE SEQUENCE [LARGE SCALE GENOMIC DNA]</scope>
    <source>
        <strain evidence="4">ATCC 52028</strain>
    </source>
</reference>
<dbReference type="InterPro" id="IPR029058">
    <property type="entry name" value="AB_hydrolase_fold"/>
</dbReference>
<dbReference type="GO" id="GO:0005829">
    <property type="term" value="C:cytosol"/>
    <property type="evidence" value="ECO:0007669"/>
    <property type="project" value="TreeGrafter"/>
</dbReference>
<feature type="domain" description="Alpha/beta hydrolase fold-3" evidence="2">
    <location>
        <begin position="222"/>
        <end position="336"/>
    </location>
</feature>